<dbReference type="InterPro" id="IPR001650">
    <property type="entry name" value="Helicase_C-like"/>
</dbReference>
<keyword evidence="2" id="KW-0378">Hydrolase</keyword>
<evidence type="ECO:0000313" key="7">
    <source>
        <dbReference type="EMBL" id="JAC98000.1"/>
    </source>
</evidence>
<reference evidence="7" key="1">
    <citation type="submission" date="2014-11" db="EMBL/GenBank/DDBJ databases">
        <authorList>
            <person name="Geib S."/>
        </authorList>
    </citation>
    <scope>NUCLEOTIDE SEQUENCE</scope>
</reference>
<protein>
    <submittedName>
        <fullName evidence="7">Fanconi anemia group M protein</fullName>
    </submittedName>
</protein>
<accession>A0A0A1WH26</accession>
<keyword evidence="3" id="KW-0347">Helicase</keyword>
<evidence type="ECO:0000256" key="2">
    <source>
        <dbReference type="ARBA" id="ARBA00022801"/>
    </source>
</evidence>
<keyword evidence="1" id="KW-0547">Nucleotide-binding</keyword>
<dbReference type="SUPFAM" id="SSF52540">
    <property type="entry name" value="P-loop containing nucleoside triphosphate hydrolases"/>
    <property type="match status" value="1"/>
</dbReference>
<dbReference type="PANTHER" id="PTHR14025:SF20">
    <property type="entry name" value="FANCONI ANEMIA GROUP M PROTEIN"/>
    <property type="match status" value="1"/>
</dbReference>
<dbReference type="GO" id="GO:0005524">
    <property type="term" value="F:ATP binding"/>
    <property type="evidence" value="ECO:0007669"/>
    <property type="project" value="UniProtKB-KW"/>
</dbReference>
<sequence>MDDFRCGKCNILIATSIGEEGIDVGEVELIVCFDINTSNPQRFIQRIGRTGRKKQGHVVVLVTEGREQQIFKDVLAQKDLINARMLHSITVKKSLYKNSPRLVPIDIDPKVFQIFIKPRKLKETNKSVNSKNGTKKMLGNQDLRTFFKGKVRPNINTLFTDPSQHGLETQQNLEKCLRKIDDYFSAFEDPVSSNTQLLSETTCSKTGAHKLNPGQEISLYNSQRFRSLKRVLEKNSPLISPKELITNPIEQLKSSKISNDGKRFILRTQPYIVKDVLEKMKLLDILPLNPDEMSDEEKDIRHLCDIITKLLGDNLSSVEMFIDDANIESLGRKRSYRPPSDYDLNDSEYTQVCNAIFNGLEEPGLLYDNFDYIQEELKKTKFYEESYSKPEIDDYQPVSYSQLRKDTNSMVYETVIFDEEAEISRFGESSINVESTCQDNCLWNEFTINAGNKSTPVQTPLVKAFQRQILNSGKQSYTMVKSLQLADENLTAYNSENKSSDIIILSDTSTEEYQLEQQTLINDRSKKTEPNCTLPNLNKCSNECKSITFTNEFPKRVSSLSKSTLNDLHVNINDFLKPFPEEILYEEFVDNTPTLNSKIDDNKVLTDRPLYSSSNNDLSQKENVYTSNLNRNSEILSSYTPKTSPKRLPIEAKQYEKQLTPFAPLQKEAIDFLNTSTNANPNLEMLSPNRPITPPERLSTHPEQYEKSPTLYELFLQNVKRRKGNLPEHIQHSVAFAEKQVRKALCLSTTDDEPFLPTNISDNENSTMSSFKTSKCKDISSSDSGERIEKTVGSETDCEELIETQIPAPYTKSISNEHSDSTVINTKTGEGYETECEEITETQEAVNSFCRQRQKRNRLNNFIDYEATVSGDESEDEYNEMPCSQYVKDSMIVSSDELETLDENAPTSSQMQAHYLQSIKSPKPIARGAFKIPAFREYNDHSQIYSQMVSIEPSQYICDSFVVDEEDDKEYIKSKNETLSPLERAERILKKQQRVRKKFKNVAQIKKRKRIRQISDSSDDDYIPLN</sequence>
<evidence type="ECO:0000313" key="6">
    <source>
        <dbReference type="EMBL" id="JAC96824.1"/>
    </source>
</evidence>
<reference evidence="7" key="2">
    <citation type="journal article" date="2015" name="Gigascience">
        <title>Reconstructing a comprehensive transcriptome assembly of a white-pupal translocated strain of the pest fruit fly Bactrocera cucurbitae.</title>
        <authorList>
            <person name="Sim S.B."/>
            <person name="Calla B."/>
            <person name="Hall B."/>
            <person name="DeRego T."/>
            <person name="Geib S.M."/>
        </authorList>
    </citation>
    <scope>NUCLEOTIDE SEQUENCE</scope>
</reference>
<proteinExistence type="predicted"/>
<dbReference type="GO" id="GO:0004386">
    <property type="term" value="F:helicase activity"/>
    <property type="evidence" value="ECO:0007669"/>
    <property type="project" value="UniProtKB-KW"/>
</dbReference>
<dbReference type="Gene3D" id="3.40.50.300">
    <property type="entry name" value="P-loop containing nucleotide triphosphate hydrolases"/>
    <property type="match status" value="1"/>
</dbReference>
<evidence type="ECO:0000256" key="4">
    <source>
        <dbReference type="ARBA" id="ARBA00022840"/>
    </source>
</evidence>
<dbReference type="EMBL" id="GBXI01016291">
    <property type="protein sequence ID" value="JAC98000.1"/>
    <property type="molecule type" value="Transcribed_RNA"/>
</dbReference>
<evidence type="ECO:0000256" key="3">
    <source>
        <dbReference type="ARBA" id="ARBA00022806"/>
    </source>
</evidence>
<evidence type="ECO:0000256" key="1">
    <source>
        <dbReference type="ARBA" id="ARBA00022741"/>
    </source>
</evidence>
<name>A0A0A1WH26_ZEUCU</name>
<dbReference type="SMART" id="SM00490">
    <property type="entry name" value="HELICc"/>
    <property type="match status" value="1"/>
</dbReference>
<organism evidence="7">
    <name type="scientific">Zeugodacus cucurbitae</name>
    <name type="common">Melon fruit fly</name>
    <name type="synonym">Bactrocera cucurbitae</name>
    <dbReference type="NCBI Taxonomy" id="28588"/>
    <lineage>
        <taxon>Eukaryota</taxon>
        <taxon>Metazoa</taxon>
        <taxon>Ecdysozoa</taxon>
        <taxon>Arthropoda</taxon>
        <taxon>Hexapoda</taxon>
        <taxon>Insecta</taxon>
        <taxon>Pterygota</taxon>
        <taxon>Neoptera</taxon>
        <taxon>Endopterygota</taxon>
        <taxon>Diptera</taxon>
        <taxon>Brachycera</taxon>
        <taxon>Muscomorpha</taxon>
        <taxon>Tephritoidea</taxon>
        <taxon>Tephritidae</taxon>
        <taxon>Zeugodacus</taxon>
        <taxon>Zeugodacus</taxon>
    </lineage>
</organism>
<dbReference type="Pfam" id="PF00271">
    <property type="entry name" value="Helicase_C"/>
    <property type="match status" value="1"/>
</dbReference>
<keyword evidence="4" id="KW-0067">ATP-binding</keyword>
<gene>
    <name evidence="7" type="primary">FANCM_0</name>
    <name evidence="6" type="synonym">FANCM_1</name>
    <name evidence="6" type="ORF">g.18165</name>
    <name evidence="7" type="ORF">g.18169</name>
</gene>
<feature type="domain" description="Helicase C-terminal" evidence="5">
    <location>
        <begin position="1"/>
        <end position="97"/>
    </location>
</feature>
<dbReference type="AlphaFoldDB" id="A0A0A1WH26"/>
<dbReference type="GO" id="GO:0016787">
    <property type="term" value="F:hydrolase activity"/>
    <property type="evidence" value="ECO:0007669"/>
    <property type="project" value="UniProtKB-KW"/>
</dbReference>
<dbReference type="EMBL" id="GBXI01017467">
    <property type="protein sequence ID" value="JAC96824.1"/>
    <property type="molecule type" value="Transcribed_RNA"/>
</dbReference>
<dbReference type="InterPro" id="IPR027417">
    <property type="entry name" value="P-loop_NTPase"/>
</dbReference>
<dbReference type="PROSITE" id="PS51194">
    <property type="entry name" value="HELICASE_CTER"/>
    <property type="match status" value="1"/>
</dbReference>
<dbReference type="PANTHER" id="PTHR14025">
    <property type="entry name" value="FANCONI ANEMIA GROUP M FANCM FAMILY MEMBER"/>
    <property type="match status" value="1"/>
</dbReference>
<evidence type="ECO:0000259" key="5">
    <source>
        <dbReference type="PROSITE" id="PS51194"/>
    </source>
</evidence>